<dbReference type="EMBL" id="BSSU01000001">
    <property type="protein sequence ID" value="GLX80798.1"/>
    <property type="molecule type" value="Genomic_DNA"/>
</dbReference>
<dbReference type="Gene3D" id="1.10.10.10">
    <property type="entry name" value="Winged helix-like DNA-binding domain superfamily/Winged helix DNA-binding domain"/>
    <property type="match status" value="1"/>
</dbReference>
<accession>A0ABQ6GXX8</accession>
<dbReference type="SUPFAM" id="SSF46785">
    <property type="entry name" value="Winged helix' DNA-binding domain"/>
    <property type="match status" value="1"/>
</dbReference>
<comment type="caution">
    <text evidence="6">The sequence shown here is derived from an EMBL/GenBank/DDBJ whole genome shotgun (WGS) entry which is preliminary data.</text>
</comment>
<organism evidence="6 7">
    <name type="scientific">Thalassotalea eurytherma</name>
    <dbReference type="NCBI Taxonomy" id="1144278"/>
    <lineage>
        <taxon>Bacteria</taxon>
        <taxon>Pseudomonadati</taxon>
        <taxon>Pseudomonadota</taxon>
        <taxon>Gammaproteobacteria</taxon>
        <taxon>Alteromonadales</taxon>
        <taxon>Colwelliaceae</taxon>
        <taxon>Thalassotalea</taxon>
    </lineage>
</organism>
<dbReference type="CDD" id="cd08422">
    <property type="entry name" value="PBP2_CrgA_like"/>
    <property type="match status" value="1"/>
</dbReference>
<dbReference type="PANTHER" id="PTHR30537">
    <property type="entry name" value="HTH-TYPE TRANSCRIPTIONAL REGULATOR"/>
    <property type="match status" value="1"/>
</dbReference>
<evidence type="ECO:0000256" key="2">
    <source>
        <dbReference type="ARBA" id="ARBA00023015"/>
    </source>
</evidence>
<sequence length="298" mass="33610">MTHNKLFDGIVIFVHVVKSGGFSAAANDLGHSTSFISKALNKLEAKLGVRLLNRTTRSISLTPEGKLYYQHCQQLIDDAESAFDLVTQNDFNPKGRLKVSCPVQFAHKHLTPIIEEYLSRYPNVNIDLNLSDRHLDVIGDGYDLVIRATAQLDESSLICRKIYSAKGYTVAAKSYLDKHGLIYHPRELSKHHCICYSNLKFPTKWDYLEKDGRHFIVDVKDKISCNDGNMLLSMALSGQGVARLPDFYLNEHIGNGNLTLLFPDLPTKPIDVFAIYPSKQHLSPKVRAFIDLITEQLH</sequence>
<comment type="similarity">
    <text evidence="1">Belongs to the LysR transcriptional regulatory family.</text>
</comment>
<evidence type="ECO:0000313" key="7">
    <source>
        <dbReference type="Proteomes" id="UP001157133"/>
    </source>
</evidence>
<dbReference type="InterPro" id="IPR036390">
    <property type="entry name" value="WH_DNA-bd_sf"/>
</dbReference>
<keyword evidence="3" id="KW-0238">DNA-binding</keyword>
<evidence type="ECO:0000256" key="1">
    <source>
        <dbReference type="ARBA" id="ARBA00009437"/>
    </source>
</evidence>
<evidence type="ECO:0000256" key="3">
    <source>
        <dbReference type="ARBA" id="ARBA00023125"/>
    </source>
</evidence>
<evidence type="ECO:0000256" key="4">
    <source>
        <dbReference type="ARBA" id="ARBA00023163"/>
    </source>
</evidence>
<name>A0ABQ6GXX8_9GAMM</name>
<dbReference type="Pfam" id="PF00126">
    <property type="entry name" value="HTH_1"/>
    <property type="match status" value="1"/>
</dbReference>
<reference evidence="6 7" key="1">
    <citation type="submission" date="2023-03" db="EMBL/GenBank/DDBJ databases">
        <title>Draft genome sequence of Thalassotalea eurytherma JCM 18482T.</title>
        <authorList>
            <person name="Sawabe T."/>
        </authorList>
    </citation>
    <scope>NUCLEOTIDE SEQUENCE [LARGE SCALE GENOMIC DNA]</scope>
    <source>
        <strain evidence="6 7">JCM 18482</strain>
    </source>
</reference>
<dbReference type="Pfam" id="PF03466">
    <property type="entry name" value="LysR_substrate"/>
    <property type="match status" value="1"/>
</dbReference>
<dbReference type="PANTHER" id="PTHR30537:SF5">
    <property type="entry name" value="HTH-TYPE TRANSCRIPTIONAL ACTIVATOR TTDR-RELATED"/>
    <property type="match status" value="1"/>
</dbReference>
<dbReference type="SUPFAM" id="SSF53850">
    <property type="entry name" value="Periplasmic binding protein-like II"/>
    <property type="match status" value="1"/>
</dbReference>
<proteinExistence type="inferred from homology"/>
<dbReference type="Proteomes" id="UP001157133">
    <property type="component" value="Unassembled WGS sequence"/>
</dbReference>
<dbReference type="InterPro" id="IPR036388">
    <property type="entry name" value="WH-like_DNA-bd_sf"/>
</dbReference>
<keyword evidence="4" id="KW-0804">Transcription</keyword>
<dbReference type="PROSITE" id="PS50931">
    <property type="entry name" value="HTH_LYSR"/>
    <property type="match status" value="1"/>
</dbReference>
<protein>
    <submittedName>
        <fullName evidence="6">LysR family transcriptional regulator</fullName>
    </submittedName>
</protein>
<dbReference type="Gene3D" id="3.40.190.290">
    <property type="match status" value="1"/>
</dbReference>
<gene>
    <name evidence="6" type="ORF">theurythT_02500</name>
</gene>
<evidence type="ECO:0000313" key="6">
    <source>
        <dbReference type="EMBL" id="GLX80798.1"/>
    </source>
</evidence>
<dbReference type="InterPro" id="IPR058163">
    <property type="entry name" value="LysR-type_TF_proteobact-type"/>
</dbReference>
<keyword evidence="2" id="KW-0805">Transcription regulation</keyword>
<keyword evidence="7" id="KW-1185">Reference proteome</keyword>
<evidence type="ECO:0000259" key="5">
    <source>
        <dbReference type="PROSITE" id="PS50931"/>
    </source>
</evidence>
<dbReference type="RefSeq" id="WP_284206113.1">
    <property type="nucleotide sequence ID" value="NZ_BSSU01000001.1"/>
</dbReference>
<feature type="domain" description="HTH lysR-type" evidence="5">
    <location>
        <begin position="1"/>
        <end position="62"/>
    </location>
</feature>
<dbReference type="InterPro" id="IPR000847">
    <property type="entry name" value="LysR_HTH_N"/>
</dbReference>
<dbReference type="InterPro" id="IPR005119">
    <property type="entry name" value="LysR_subst-bd"/>
</dbReference>